<protein>
    <submittedName>
        <fullName evidence="3">Uncharacterized protein</fullName>
    </submittedName>
</protein>
<proteinExistence type="predicted"/>
<organism evidence="3 4">
    <name type="scientific">Colletotrichum navitas</name>
    <dbReference type="NCBI Taxonomy" id="681940"/>
    <lineage>
        <taxon>Eukaryota</taxon>
        <taxon>Fungi</taxon>
        <taxon>Dikarya</taxon>
        <taxon>Ascomycota</taxon>
        <taxon>Pezizomycotina</taxon>
        <taxon>Sordariomycetes</taxon>
        <taxon>Hypocreomycetidae</taxon>
        <taxon>Glomerellales</taxon>
        <taxon>Glomerellaceae</taxon>
        <taxon>Colletotrichum</taxon>
        <taxon>Colletotrichum graminicola species complex</taxon>
    </lineage>
</organism>
<feature type="chain" id="PRO_5041931749" evidence="2">
    <location>
        <begin position="18"/>
        <end position="162"/>
    </location>
</feature>
<dbReference type="AlphaFoldDB" id="A0AAD8V3U3"/>
<evidence type="ECO:0000256" key="2">
    <source>
        <dbReference type="SAM" id="SignalP"/>
    </source>
</evidence>
<accession>A0AAD8V3U3</accession>
<feature type="region of interest" description="Disordered" evidence="1">
    <location>
        <begin position="95"/>
        <end position="115"/>
    </location>
</feature>
<evidence type="ECO:0000256" key="1">
    <source>
        <dbReference type="SAM" id="MobiDB-lite"/>
    </source>
</evidence>
<dbReference type="RefSeq" id="XP_060412299.1">
    <property type="nucleotide sequence ID" value="XM_060552057.1"/>
</dbReference>
<feature type="signal peptide" evidence="2">
    <location>
        <begin position="1"/>
        <end position="17"/>
    </location>
</feature>
<evidence type="ECO:0000313" key="4">
    <source>
        <dbReference type="Proteomes" id="UP001230504"/>
    </source>
</evidence>
<evidence type="ECO:0000313" key="3">
    <source>
        <dbReference type="EMBL" id="KAK1585265.1"/>
    </source>
</evidence>
<sequence length="162" mass="17478">MTLFLPILPMLVLRIGSHRHKRSQSPGSQKHSNSGSDCDWKGCHPHVRAVAHIIIGGDTSHPSITAIGSPYQSPLETPHFFPLCYHISAGSRRSAKTPRPAALARGTSSPGGCSLRSVTAQGRPCLAGEPEMRCMRQALEPSSPVYVGLNQQEIHMSPRARA</sequence>
<dbReference type="GeneID" id="85436297"/>
<name>A0AAD8V3U3_9PEZI</name>
<gene>
    <name evidence="3" type="ORF">LY79DRAFT_274965</name>
</gene>
<reference evidence="3" key="1">
    <citation type="submission" date="2021-06" db="EMBL/GenBank/DDBJ databases">
        <title>Comparative genomics, transcriptomics and evolutionary studies reveal genomic signatures of adaptation to plant cell wall in hemibiotrophic fungi.</title>
        <authorList>
            <consortium name="DOE Joint Genome Institute"/>
            <person name="Baroncelli R."/>
            <person name="Diaz J.F."/>
            <person name="Benocci T."/>
            <person name="Peng M."/>
            <person name="Battaglia E."/>
            <person name="Haridas S."/>
            <person name="Andreopoulos W."/>
            <person name="Labutti K."/>
            <person name="Pangilinan J."/>
            <person name="Floch G.L."/>
            <person name="Makela M.R."/>
            <person name="Henrissat B."/>
            <person name="Grigoriev I.V."/>
            <person name="Crouch J.A."/>
            <person name="De Vries R.P."/>
            <person name="Sukno S.A."/>
            <person name="Thon M.R."/>
        </authorList>
    </citation>
    <scope>NUCLEOTIDE SEQUENCE</scope>
    <source>
        <strain evidence="3">CBS 125086</strain>
    </source>
</reference>
<feature type="compositionally biased region" description="Polar residues" evidence="1">
    <location>
        <begin position="106"/>
        <end position="115"/>
    </location>
</feature>
<dbReference type="EMBL" id="JAHLJV010000046">
    <property type="protein sequence ID" value="KAK1585265.1"/>
    <property type="molecule type" value="Genomic_DNA"/>
</dbReference>
<keyword evidence="2" id="KW-0732">Signal</keyword>
<dbReference type="Proteomes" id="UP001230504">
    <property type="component" value="Unassembled WGS sequence"/>
</dbReference>
<keyword evidence="4" id="KW-1185">Reference proteome</keyword>
<comment type="caution">
    <text evidence="3">The sequence shown here is derived from an EMBL/GenBank/DDBJ whole genome shotgun (WGS) entry which is preliminary data.</text>
</comment>